<keyword evidence="8 15" id="KW-0227">DNA damage</keyword>
<evidence type="ECO:0000256" key="3">
    <source>
        <dbReference type="ARBA" id="ARBA00010015"/>
    </source>
</evidence>
<dbReference type="InterPro" id="IPR047416">
    <property type="entry name" value="XPF_nuclease_Mus81"/>
</dbReference>
<reference evidence="17" key="2">
    <citation type="submission" date="2021-12" db="EMBL/GenBank/DDBJ databases">
        <title>Resequencing data analysis of finger millet.</title>
        <authorList>
            <person name="Hatakeyama M."/>
            <person name="Aluri S."/>
            <person name="Balachadran M.T."/>
            <person name="Sivarajan S.R."/>
            <person name="Poveda L."/>
            <person name="Shimizu-Inatsugi R."/>
            <person name="Schlapbach R."/>
            <person name="Sreeman S.M."/>
            <person name="Shimizu K.K."/>
        </authorList>
    </citation>
    <scope>NUCLEOTIDE SEQUENCE</scope>
</reference>
<keyword evidence="4" id="KW-0132">Cell division</keyword>
<evidence type="ECO:0000256" key="14">
    <source>
        <dbReference type="ARBA" id="ARBA00023242"/>
    </source>
</evidence>
<keyword evidence="11 15" id="KW-0460">Magnesium</keyword>
<dbReference type="GO" id="GO:0046872">
    <property type="term" value="F:metal ion binding"/>
    <property type="evidence" value="ECO:0007669"/>
    <property type="project" value="UniProtKB-UniRule"/>
</dbReference>
<dbReference type="Proteomes" id="UP001054889">
    <property type="component" value="Unassembled WGS sequence"/>
</dbReference>
<comment type="cofactor">
    <cofactor evidence="1 15">
        <name>Mg(2+)</name>
        <dbReference type="ChEBI" id="CHEBI:18420"/>
    </cofactor>
</comment>
<comment type="subunit">
    <text evidence="15">Interacts with EME1.</text>
</comment>
<dbReference type="GO" id="GO:0031573">
    <property type="term" value="P:mitotic intra-S DNA damage checkpoint signaling"/>
    <property type="evidence" value="ECO:0007669"/>
    <property type="project" value="TreeGrafter"/>
</dbReference>
<dbReference type="Gene3D" id="1.10.150.670">
    <property type="entry name" value="Crossover junction endonuclease EME1, DNA-binding domain"/>
    <property type="match status" value="1"/>
</dbReference>
<keyword evidence="10 15" id="KW-0378">Hydrolase</keyword>
<dbReference type="InterPro" id="IPR042530">
    <property type="entry name" value="EME1/EME2_C"/>
</dbReference>
<comment type="similarity">
    <text evidence="3 15">Belongs to the XPF family.</text>
</comment>
<evidence type="ECO:0000256" key="8">
    <source>
        <dbReference type="ARBA" id="ARBA00022763"/>
    </source>
</evidence>
<keyword evidence="18" id="KW-1185">Reference proteome</keyword>
<keyword evidence="9" id="KW-0131">Cell cycle</keyword>
<keyword evidence="9" id="KW-0498">Mitosis</keyword>
<evidence type="ECO:0000256" key="7">
    <source>
        <dbReference type="ARBA" id="ARBA00022759"/>
    </source>
</evidence>
<evidence type="ECO:0000313" key="18">
    <source>
        <dbReference type="Proteomes" id="UP001054889"/>
    </source>
</evidence>
<evidence type="ECO:0000313" key="17">
    <source>
        <dbReference type="EMBL" id="GJM91909.1"/>
    </source>
</evidence>
<dbReference type="InterPro" id="IPR033309">
    <property type="entry name" value="Mus81"/>
</dbReference>
<dbReference type="GO" id="GO:0006308">
    <property type="term" value="P:DNA catabolic process"/>
    <property type="evidence" value="ECO:0007669"/>
    <property type="project" value="UniProtKB-UniRule"/>
</dbReference>
<dbReference type="PANTHER" id="PTHR13451:SF0">
    <property type="entry name" value="CROSSOVER JUNCTION ENDONUCLEASE MUS81"/>
    <property type="match status" value="1"/>
</dbReference>
<dbReference type="InterPro" id="IPR011335">
    <property type="entry name" value="Restrct_endonuc-II-like"/>
</dbReference>
<dbReference type="SUPFAM" id="SSF52980">
    <property type="entry name" value="Restriction endonuclease-like"/>
    <property type="match status" value="1"/>
</dbReference>
<dbReference type="GO" id="GO:0048476">
    <property type="term" value="C:Holliday junction resolvase complex"/>
    <property type="evidence" value="ECO:0007669"/>
    <property type="project" value="UniProtKB-UniRule"/>
</dbReference>
<dbReference type="InterPro" id="IPR006166">
    <property type="entry name" value="ERCC4_domain"/>
</dbReference>
<dbReference type="EMBL" id="BQKI01000004">
    <property type="protein sequence ID" value="GJM91909.1"/>
    <property type="molecule type" value="Genomic_DNA"/>
</dbReference>
<evidence type="ECO:0000256" key="12">
    <source>
        <dbReference type="ARBA" id="ARBA00023172"/>
    </source>
</evidence>
<keyword evidence="5 15" id="KW-0540">Nuclease</keyword>
<comment type="subcellular location">
    <subcellularLocation>
        <location evidence="2 15">Nucleus</location>
    </subcellularLocation>
</comment>
<gene>
    <name evidence="17" type="primary">ga08329</name>
    <name evidence="17" type="ORF">PR202_ga08329</name>
</gene>
<keyword evidence="14 15" id="KW-0539">Nucleus</keyword>
<dbReference type="EC" id="3.1.22.-" evidence="15"/>
<evidence type="ECO:0000256" key="2">
    <source>
        <dbReference type="ARBA" id="ARBA00004123"/>
    </source>
</evidence>
<keyword evidence="13 15" id="KW-0234">DNA repair</keyword>
<evidence type="ECO:0000256" key="1">
    <source>
        <dbReference type="ARBA" id="ARBA00001946"/>
    </source>
</evidence>
<dbReference type="AlphaFoldDB" id="A0AAV5C1G9"/>
<evidence type="ECO:0000256" key="6">
    <source>
        <dbReference type="ARBA" id="ARBA00022723"/>
    </source>
</evidence>
<comment type="function">
    <text evidence="15">Interacts with EME1 to form a DNA structure-specific endonuclease with substrate preference for branched DNA structures with a 5'-end at the branch nick. Typical substrates include 3'-flap structures, D-loops, replication forks and nicked Holliday junctions. May be required in mitosis for the processing of stalled or collapsed replication fork intermediates. May be required in meiosis for the repair of meiosis-specific double strand breaks subsequent to single-end invasion (SEI).</text>
</comment>
<dbReference type="GO" id="GO:0005634">
    <property type="term" value="C:nucleus"/>
    <property type="evidence" value="ECO:0007669"/>
    <property type="project" value="UniProtKB-SubCell"/>
</dbReference>
<organism evidence="17 18">
    <name type="scientific">Eleusine coracana subsp. coracana</name>
    <dbReference type="NCBI Taxonomy" id="191504"/>
    <lineage>
        <taxon>Eukaryota</taxon>
        <taxon>Viridiplantae</taxon>
        <taxon>Streptophyta</taxon>
        <taxon>Embryophyta</taxon>
        <taxon>Tracheophyta</taxon>
        <taxon>Spermatophyta</taxon>
        <taxon>Magnoliopsida</taxon>
        <taxon>Liliopsida</taxon>
        <taxon>Poales</taxon>
        <taxon>Poaceae</taxon>
        <taxon>PACMAD clade</taxon>
        <taxon>Chloridoideae</taxon>
        <taxon>Cynodonteae</taxon>
        <taxon>Eleusininae</taxon>
        <taxon>Eleusine</taxon>
    </lineage>
</organism>
<protein>
    <recommendedName>
        <fullName evidence="15">Crossover junction endonuclease MUS81</fullName>
        <ecNumber evidence="15">3.1.22.-</ecNumber>
    </recommendedName>
</protein>
<evidence type="ECO:0000256" key="11">
    <source>
        <dbReference type="ARBA" id="ARBA00022842"/>
    </source>
</evidence>
<keyword evidence="6 15" id="KW-0479">Metal-binding</keyword>
<evidence type="ECO:0000256" key="9">
    <source>
        <dbReference type="ARBA" id="ARBA00022776"/>
    </source>
</evidence>
<evidence type="ECO:0000256" key="10">
    <source>
        <dbReference type="ARBA" id="ARBA00022801"/>
    </source>
</evidence>
<evidence type="ECO:0000256" key="13">
    <source>
        <dbReference type="ARBA" id="ARBA00023204"/>
    </source>
</evidence>
<feature type="domain" description="ERCC4" evidence="16">
    <location>
        <begin position="97"/>
        <end position="210"/>
    </location>
</feature>
<dbReference type="GO" id="GO:0051301">
    <property type="term" value="P:cell division"/>
    <property type="evidence" value="ECO:0007669"/>
    <property type="project" value="UniProtKB-KW"/>
</dbReference>
<dbReference type="GO" id="GO:0000727">
    <property type="term" value="P:double-strand break repair via break-induced replication"/>
    <property type="evidence" value="ECO:0007669"/>
    <property type="project" value="UniProtKB-UniRule"/>
</dbReference>
<dbReference type="SMART" id="SM00891">
    <property type="entry name" value="ERCC4"/>
    <property type="match status" value="1"/>
</dbReference>
<dbReference type="Gene3D" id="3.40.50.10130">
    <property type="match status" value="1"/>
</dbReference>
<keyword evidence="7 15" id="KW-0255">Endonuclease</keyword>
<name>A0AAV5C1G9_ELECO</name>
<evidence type="ECO:0000256" key="15">
    <source>
        <dbReference type="RuleBase" id="RU369042"/>
    </source>
</evidence>
<dbReference type="GO" id="GO:0008821">
    <property type="term" value="F:crossover junction DNA endonuclease activity"/>
    <property type="evidence" value="ECO:0007669"/>
    <property type="project" value="UniProtKB-UniRule"/>
</dbReference>
<dbReference type="PANTHER" id="PTHR13451">
    <property type="entry name" value="CLASS II CROSSOVER JUNCTION ENDONUCLEASE MUS81"/>
    <property type="match status" value="1"/>
</dbReference>
<dbReference type="FunFam" id="1.10.150.670:FF:000003">
    <property type="entry name" value="Crossover junction endonuclease MUS81"/>
    <property type="match status" value="1"/>
</dbReference>
<dbReference type="GO" id="GO:0000712">
    <property type="term" value="P:resolution of meiotic recombination intermediates"/>
    <property type="evidence" value="ECO:0007669"/>
    <property type="project" value="TreeGrafter"/>
</dbReference>
<comment type="caution">
    <text evidence="17">The sequence shown here is derived from an EMBL/GenBank/DDBJ whole genome shotgun (WGS) entry which is preliminary data.</text>
</comment>
<sequence>MPPPNCCKPSPETACSFSATKRPCYYNAEVQTKNCRDKEIILCDSDSEKQSKLQSFTTMGSTEINMLDKDAIFMDNSVLAMPPRRSNESFLEAYEVVLTLDNCENFGFVHLSYPHCIDLLYQIFLRSLNLVTQVKHLPVGDGIWIARDRKSGKEYVLDFIVERKNVSDLHGSITDNRYRDQKLRLKRTSGYAESERRYGYLTCSIIEYFKANFSKVANMSRICPTYDEFVGKCSDLAKEPVSQIFALQLMQVPQVTEEAALGVIELYPTLLSLAQAYSKLDGDTRAQEEMLQNKNQMVNAGASRNIFKLVWADG</sequence>
<reference evidence="17" key="1">
    <citation type="journal article" date="2018" name="DNA Res.">
        <title>Multiple hybrid de novo genome assembly of finger millet, an orphan allotetraploid crop.</title>
        <authorList>
            <person name="Hatakeyama M."/>
            <person name="Aluri S."/>
            <person name="Balachadran M.T."/>
            <person name="Sivarajan S.R."/>
            <person name="Patrignani A."/>
            <person name="Gruter S."/>
            <person name="Poveda L."/>
            <person name="Shimizu-Inatsugi R."/>
            <person name="Baeten J."/>
            <person name="Francoijs K.J."/>
            <person name="Nataraja K.N."/>
            <person name="Reddy Y.A.N."/>
            <person name="Phadnis S."/>
            <person name="Ravikumar R.L."/>
            <person name="Schlapbach R."/>
            <person name="Sreeman S.M."/>
            <person name="Shimizu K.K."/>
        </authorList>
    </citation>
    <scope>NUCLEOTIDE SEQUENCE</scope>
</reference>
<dbReference type="GO" id="GO:0003677">
    <property type="term" value="F:DNA binding"/>
    <property type="evidence" value="ECO:0007669"/>
    <property type="project" value="UniProtKB-UniRule"/>
</dbReference>
<evidence type="ECO:0000256" key="4">
    <source>
        <dbReference type="ARBA" id="ARBA00022618"/>
    </source>
</evidence>
<dbReference type="GO" id="GO:0048257">
    <property type="term" value="F:3'-flap endonuclease activity"/>
    <property type="evidence" value="ECO:0007669"/>
    <property type="project" value="TreeGrafter"/>
</dbReference>
<dbReference type="CDD" id="cd20074">
    <property type="entry name" value="XPF_nuclease_Mus81"/>
    <property type="match status" value="1"/>
</dbReference>
<dbReference type="Pfam" id="PF02732">
    <property type="entry name" value="ERCC4"/>
    <property type="match status" value="1"/>
</dbReference>
<proteinExistence type="inferred from homology"/>
<evidence type="ECO:0000256" key="5">
    <source>
        <dbReference type="ARBA" id="ARBA00022722"/>
    </source>
</evidence>
<evidence type="ECO:0000259" key="16">
    <source>
        <dbReference type="SMART" id="SM00891"/>
    </source>
</evidence>
<keyword evidence="12 15" id="KW-0233">DNA recombination</keyword>
<accession>A0AAV5C1G9</accession>